<feature type="domain" description="Calcineurin-like phosphoesterase" evidence="1">
    <location>
        <begin position="3"/>
        <end position="228"/>
    </location>
</feature>
<evidence type="ECO:0000313" key="3">
    <source>
        <dbReference type="Proteomes" id="UP000824175"/>
    </source>
</evidence>
<protein>
    <submittedName>
        <fullName evidence="2">Metallophosphoesterase</fullName>
    </submittedName>
</protein>
<accession>A0A9D1L0N4</accession>
<organism evidence="2 3">
    <name type="scientific">Candidatus Fimiplasma intestinipullorum</name>
    <dbReference type="NCBI Taxonomy" id="2840825"/>
    <lineage>
        <taxon>Bacteria</taxon>
        <taxon>Bacillati</taxon>
        <taxon>Bacillota</taxon>
        <taxon>Clostridia</taxon>
        <taxon>Eubacteriales</taxon>
        <taxon>Candidatus Fimiplasma</taxon>
    </lineage>
</organism>
<evidence type="ECO:0000313" key="2">
    <source>
        <dbReference type="EMBL" id="HIU13241.1"/>
    </source>
</evidence>
<proteinExistence type="predicted"/>
<reference evidence="2" key="2">
    <citation type="journal article" date="2021" name="PeerJ">
        <title>Extensive microbial diversity within the chicken gut microbiome revealed by metagenomics and culture.</title>
        <authorList>
            <person name="Gilroy R."/>
            <person name="Ravi A."/>
            <person name="Getino M."/>
            <person name="Pursley I."/>
            <person name="Horton D.L."/>
            <person name="Alikhan N.F."/>
            <person name="Baker D."/>
            <person name="Gharbi K."/>
            <person name="Hall N."/>
            <person name="Watson M."/>
            <person name="Adriaenssens E.M."/>
            <person name="Foster-Nyarko E."/>
            <person name="Jarju S."/>
            <person name="Secka A."/>
            <person name="Antonio M."/>
            <person name="Oren A."/>
            <person name="Chaudhuri R.R."/>
            <person name="La Ragione R."/>
            <person name="Hildebrand F."/>
            <person name="Pallen M.J."/>
        </authorList>
    </citation>
    <scope>NUCLEOTIDE SEQUENCE</scope>
    <source>
        <strain evidence="2">CHK195-11698</strain>
    </source>
</reference>
<dbReference type="InterPro" id="IPR029052">
    <property type="entry name" value="Metallo-depent_PP-like"/>
</dbReference>
<dbReference type="Proteomes" id="UP000824175">
    <property type="component" value="Unassembled WGS sequence"/>
</dbReference>
<dbReference type="CDD" id="cd00838">
    <property type="entry name" value="MPP_superfamily"/>
    <property type="match status" value="1"/>
</dbReference>
<comment type="caution">
    <text evidence="2">The sequence shown here is derived from an EMBL/GenBank/DDBJ whole genome shotgun (WGS) entry which is preliminary data.</text>
</comment>
<dbReference type="InterPro" id="IPR004843">
    <property type="entry name" value="Calcineurin-like_PHP"/>
</dbReference>
<sequence>MIFMTGDCHGDYRRFGSSIFKAQKEMTKADYVMICGDFGLWKDDAEQWYWLKWLEAKPFTTLWVDGNHENYDWLKTFPIENWHGGKVQKILPSIIHLCRGQVFDLDGMTFFTFGGAASHDISGGVLDPADPLFKSQLKQARMSYLPYRILHHSWWPEEMPSADEYAEGWENLARYNDKVDVIVTHCASTSTQSLLSAGRYQPDALTDYLEEVRQKVTFQYWFFGHYHDHRRLNMKEHLLYEQIIRII</sequence>
<dbReference type="SUPFAM" id="SSF56300">
    <property type="entry name" value="Metallo-dependent phosphatases"/>
    <property type="match status" value="1"/>
</dbReference>
<dbReference type="Gene3D" id="3.60.21.10">
    <property type="match status" value="1"/>
</dbReference>
<dbReference type="EMBL" id="DVMJ01000033">
    <property type="protein sequence ID" value="HIU13241.1"/>
    <property type="molecule type" value="Genomic_DNA"/>
</dbReference>
<reference evidence="2" key="1">
    <citation type="submission" date="2020-10" db="EMBL/GenBank/DDBJ databases">
        <authorList>
            <person name="Gilroy R."/>
        </authorList>
    </citation>
    <scope>NUCLEOTIDE SEQUENCE</scope>
    <source>
        <strain evidence="2">CHK195-11698</strain>
    </source>
</reference>
<dbReference type="GO" id="GO:0016787">
    <property type="term" value="F:hydrolase activity"/>
    <property type="evidence" value="ECO:0007669"/>
    <property type="project" value="InterPro"/>
</dbReference>
<dbReference type="AlphaFoldDB" id="A0A9D1L0N4"/>
<gene>
    <name evidence="2" type="ORF">IAD15_04145</name>
</gene>
<evidence type="ECO:0000259" key="1">
    <source>
        <dbReference type="Pfam" id="PF00149"/>
    </source>
</evidence>
<dbReference type="Pfam" id="PF00149">
    <property type="entry name" value="Metallophos"/>
    <property type="match status" value="1"/>
</dbReference>
<name>A0A9D1L0N4_9FIRM</name>